<dbReference type="EMBL" id="CP002584">
    <property type="protein sequence ID" value="ADZ78756.1"/>
    <property type="molecule type" value="Genomic_DNA"/>
</dbReference>
<dbReference type="KEGG" id="shg:Sph21_2201"/>
<evidence type="ECO:0000313" key="2">
    <source>
        <dbReference type="EMBL" id="ADZ78756.1"/>
    </source>
</evidence>
<name>F4CCG3_SPHS2</name>
<keyword evidence="1" id="KW-1133">Transmembrane helix</keyword>
<organism evidence="2">
    <name type="scientific">Sphingobacterium sp. (strain 21)</name>
    <dbReference type="NCBI Taxonomy" id="743722"/>
    <lineage>
        <taxon>Bacteria</taxon>
        <taxon>Pseudomonadati</taxon>
        <taxon>Bacteroidota</taxon>
        <taxon>Sphingobacteriia</taxon>
        <taxon>Sphingobacteriales</taxon>
        <taxon>Sphingobacteriaceae</taxon>
        <taxon>Sphingobacterium</taxon>
    </lineage>
</organism>
<evidence type="ECO:0000256" key="1">
    <source>
        <dbReference type="SAM" id="Phobius"/>
    </source>
</evidence>
<dbReference type="HOGENOM" id="CLU_3222208_0_0_10"/>
<dbReference type="PATRIC" id="fig|743722.3.peg.2350"/>
<keyword evidence="1" id="KW-0472">Membrane</keyword>
<feature type="transmembrane region" description="Helical" evidence="1">
    <location>
        <begin position="25"/>
        <end position="43"/>
    </location>
</feature>
<protein>
    <submittedName>
        <fullName evidence="2">Uncharacterized protein</fullName>
    </submittedName>
</protein>
<gene>
    <name evidence="2" type="ordered locus">Sph21_2201</name>
</gene>
<dbReference type="AlphaFoldDB" id="F4CCG3"/>
<accession>F4CCG3</accession>
<reference evidence="2" key="1">
    <citation type="submission" date="2011-03" db="EMBL/GenBank/DDBJ databases">
        <title>Complete sequence of Sphingobacterium sp. 21.</title>
        <authorList>
            <consortium name="US DOE Joint Genome Institute"/>
            <person name="Lucas S."/>
            <person name="Copeland A."/>
            <person name="Lapidus A."/>
            <person name="Cheng J.-F."/>
            <person name="Goodwin L."/>
            <person name="Pitluck S."/>
            <person name="Davenport K."/>
            <person name="Detter J.C."/>
            <person name="Han C."/>
            <person name="Tapia R."/>
            <person name="Land M."/>
            <person name="Hauser L."/>
            <person name="Kyrpides N."/>
            <person name="Ivanova N."/>
            <person name="Ovchinnikova G."/>
            <person name="Pagani I."/>
            <person name="Siebers A.K."/>
            <person name="Allgaier M."/>
            <person name="Thelen M.P."/>
            <person name="Hugenholtz P."/>
            <person name="Woyke T."/>
        </authorList>
    </citation>
    <scope>NUCLEOTIDE SEQUENCE</scope>
    <source>
        <strain evidence="2">21</strain>
    </source>
</reference>
<keyword evidence="1" id="KW-0812">Transmembrane</keyword>
<sequence length="44" mass="5116">MKDYLKNLRLLQALFQCKYVGVPELAVKALFILNILLFLASYLK</sequence>
<proteinExistence type="predicted"/>